<reference evidence="1" key="1">
    <citation type="journal article" date="2014" name="Front. Microbiol.">
        <title>High frequency of phylogenetically diverse reductive dehalogenase-homologous genes in deep subseafloor sedimentary metagenomes.</title>
        <authorList>
            <person name="Kawai M."/>
            <person name="Futagami T."/>
            <person name="Toyoda A."/>
            <person name="Takaki Y."/>
            <person name="Nishi S."/>
            <person name="Hori S."/>
            <person name="Arai W."/>
            <person name="Tsubouchi T."/>
            <person name="Morono Y."/>
            <person name="Uchiyama I."/>
            <person name="Ito T."/>
            <person name="Fujiyama A."/>
            <person name="Inagaki F."/>
            <person name="Takami H."/>
        </authorList>
    </citation>
    <scope>NUCLEOTIDE SEQUENCE</scope>
    <source>
        <strain evidence="1">Expedition CK06-06</strain>
    </source>
</reference>
<evidence type="ECO:0000313" key="1">
    <source>
        <dbReference type="EMBL" id="GAJ05073.1"/>
    </source>
</evidence>
<gene>
    <name evidence="1" type="ORF">S12H4_44918</name>
</gene>
<sequence length="171" mass="20172">ILQGIPKVKSNHVRNHKKSDADRLFKLLMEHVQRNQLSIVPKKKDFKWVLEQPGVICVVHTDQDDIVQGFILAWEFNLAGFGYHFPCGWLDIVHTHNLVIREAKELAHFLSISSKKRGWIGLQTPYIPYFDPKPLQKAKFIFFPKTLHLDMMLLKEIDFPEVVESFYFDWR</sequence>
<dbReference type="AlphaFoldDB" id="X1TID3"/>
<dbReference type="EMBL" id="BARW01027721">
    <property type="protein sequence ID" value="GAJ05073.1"/>
    <property type="molecule type" value="Genomic_DNA"/>
</dbReference>
<comment type="caution">
    <text evidence="1">The sequence shown here is derived from an EMBL/GenBank/DDBJ whole genome shotgun (WGS) entry which is preliminary data.</text>
</comment>
<organism evidence="1">
    <name type="scientific">marine sediment metagenome</name>
    <dbReference type="NCBI Taxonomy" id="412755"/>
    <lineage>
        <taxon>unclassified sequences</taxon>
        <taxon>metagenomes</taxon>
        <taxon>ecological metagenomes</taxon>
    </lineage>
</organism>
<name>X1TID3_9ZZZZ</name>
<proteinExistence type="predicted"/>
<feature type="non-terminal residue" evidence="1">
    <location>
        <position position="1"/>
    </location>
</feature>
<protein>
    <recommendedName>
        <fullName evidence="2">GNAT family N-acetyltransferase</fullName>
    </recommendedName>
</protein>
<accession>X1TID3</accession>
<evidence type="ECO:0008006" key="2">
    <source>
        <dbReference type="Google" id="ProtNLM"/>
    </source>
</evidence>